<reference evidence="3" key="1">
    <citation type="submission" date="2017-02" db="UniProtKB">
        <authorList>
            <consortium name="WormBaseParasite"/>
        </authorList>
    </citation>
    <scope>IDENTIFICATION</scope>
</reference>
<evidence type="ECO:0000313" key="2">
    <source>
        <dbReference type="Proteomes" id="UP000036681"/>
    </source>
</evidence>
<keyword evidence="1" id="KW-0732">Signal</keyword>
<sequence>MKLYSTSMLVSMLLAAHASSSNSNEFIAKSKRATIYYLCGSYPNQYYSYTPCSSNSPQKYLCSNQGTYLGMTCTFSAQCTQV</sequence>
<keyword evidence="2" id="KW-1185">Reference proteome</keyword>
<dbReference type="AlphaFoldDB" id="A0A0M3I6A4"/>
<accession>A0A0M3I6A4</accession>
<protein>
    <submittedName>
        <fullName evidence="3">Chitin-binding type-2 domain-containing protein</fullName>
    </submittedName>
</protein>
<feature type="chain" id="PRO_5005656979" evidence="1">
    <location>
        <begin position="24"/>
        <end position="82"/>
    </location>
</feature>
<organism evidence="2 3">
    <name type="scientific">Ascaris lumbricoides</name>
    <name type="common">Giant roundworm</name>
    <dbReference type="NCBI Taxonomy" id="6252"/>
    <lineage>
        <taxon>Eukaryota</taxon>
        <taxon>Metazoa</taxon>
        <taxon>Ecdysozoa</taxon>
        <taxon>Nematoda</taxon>
        <taxon>Chromadorea</taxon>
        <taxon>Rhabditida</taxon>
        <taxon>Spirurina</taxon>
        <taxon>Ascaridomorpha</taxon>
        <taxon>Ascaridoidea</taxon>
        <taxon>Ascarididae</taxon>
        <taxon>Ascaris</taxon>
    </lineage>
</organism>
<feature type="signal peptide" evidence="1">
    <location>
        <begin position="1"/>
        <end position="23"/>
    </location>
</feature>
<name>A0A0M3I6A4_ASCLU</name>
<proteinExistence type="predicted"/>
<dbReference type="WBParaSite" id="ALUE_0001255401-mRNA-1">
    <property type="protein sequence ID" value="ALUE_0001255401-mRNA-1"/>
    <property type="gene ID" value="ALUE_0001255401"/>
</dbReference>
<evidence type="ECO:0000256" key="1">
    <source>
        <dbReference type="SAM" id="SignalP"/>
    </source>
</evidence>
<evidence type="ECO:0000313" key="3">
    <source>
        <dbReference type="WBParaSite" id="ALUE_0001255401-mRNA-1"/>
    </source>
</evidence>
<dbReference type="Proteomes" id="UP000036681">
    <property type="component" value="Unplaced"/>
</dbReference>